<dbReference type="AlphaFoldDB" id="F8DBX1"/>
<protein>
    <recommendedName>
        <fullName evidence="3">Transcriptional regulator</fullName>
    </recommendedName>
</protein>
<evidence type="ECO:0000313" key="2">
    <source>
        <dbReference type="Proteomes" id="UP000006794"/>
    </source>
</evidence>
<dbReference type="Proteomes" id="UP000006794">
    <property type="component" value="Chromosome"/>
</dbReference>
<dbReference type="OrthoDB" id="285635at2157"/>
<dbReference type="eggNOG" id="arCOG03924">
    <property type="taxonomic scope" value="Archaea"/>
</dbReference>
<keyword evidence="2" id="KW-1185">Reference proteome</keyword>
<reference evidence="1 2" key="1">
    <citation type="journal article" date="2012" name="Stand. Genomic Sci.">
        <title>Complete genome sequence of Halopiger xanaduensis type strain (SH-6(T)).</title>
        <authorList>
            <person name="Anderson I."/>
            <person name="Tindall B.J."/>
            <person name="Rohde M."/>
            <person name="Lucas S."/>
            <person name="Han J."/>
            <person name="Lapidus A."/>
            <person name="Cheng J.F."/>
            <person name="Goodwin L."/>
            <person name="Pitluck S."/>
            <person name="Peters L."/>
            <person name="Pati A."/>
            <person name="Mikhailova N."/>
            <person name="Pagani I."/>
            <person name="Teshima H."/>
            <person name="Han C."/>
            <person name="Tapia R."/>
            <person name="Land M."/>
            <person name="Woyke T."/>
            <person name="Klenk H.P."/>
            <person name="Kyrpides N."/>
            <person name="Ivanova N."/>
        </authorList>
    </citation>
    <scope>NUCLEOTIDE SEQUENCE [LARGE SCALE GENOMIC DNA]</scope>
    <source>
        <strain evidence="2">DSM 18323 / JCM 14033 / SH-6</strain>
    </source>
</reference>
<dbReference type="HOGENOM" id="CLU_161782_1_0_2"/>
<dbReference type="InterPro" id="IPR036388">
    <property type="entry name" value="WH-like_DNA-bd_sf"/>
</dbReference>
<name>F8DBX1_HALXS</name>
<sequence>MRPRVPWMNEVDDSILEFLDELEVDGRPVALKPGAVRYNLVDEFGMLDKSLSTFSRRMDRLAEHGLLEQTEDGKGSPYKITEKGRAYLSGDLDAADLERTE</sequence>
<dbReference type="KEGG" id="hxa:Halxa_1314"/>
<proteinExistence type="predicted"/>
<organism evidence="1 2">
    <name type="scientific">Halopiger xanaduensis (strain DSM 18323 / JCM 14033 / SH-6)</name>
    <dbReference type="NCBI Taxonomy" id="797210"/>
    <lineage>
        <taxon>Archaea</taxon>
        <taxon>Methanobacteriati</taxon>
        <taxon>Methanobacteriota</taxon>
        <taxon>Stenosarchaea group</taxon>
        <taxon>Halobacteria</taxon>
        <taxon>Halobacteriales</taxon>
        <taxon>Natrialbaceae</taxon>
        <taxon>Halopiger</taxon>
    </lineage>
</organism>
<gene>
    <name evidence="1" type="ordered locus">Halxa_1314</name>
</gene>
<accession>F8DBX1</accession>
<dbReference type="Gene3D" id="1.10.10.10">
    <property type="entry name" value="Winged helix-like DNA-binding domain superfamily/Winged helix DNA-binding domain"/>
    <property type="match status" value="1"/>
</dbReference>
<dbReference type="SUPFAM" id="SSF46785">
    <property type="entry name" value="Winged helix' DNA-binding domain"/>
    <property type="match status" value="1"/>
</dbReference>
<dbReference type="EMBL" id="CP002839">
    <property type="protein sequence ID" value="AEH35947.1"/>
    <property type="molecule type" value="Genomic_DNA"/>
</dbReference>
<dbReference type="InterPro" id="IPR036390">
    <property type="entry name" value="WH_DNA-bd_sf"/>
</dbReference>
<evidence type="ECO:0000313" key="1">
    <source>
        <dbReference type="EMBL" id="AEH35947.1"/>
    </source>
</evidence>
<evidence type="ECO:0008006" key="3">
    <source>
        <dbReference type="Google" id="ProtNLM"/>
    </source>
</evidence>